<protein>
    <recommendedName>
        <fullName evidence="3">endo-1,4-beta-xylanase</fullName>
        <ecNumber evidence="3">3.2.1.8</ecNumber>
    </recommendedName>
</protein>
<dbReference type="InterPro" id="IPR003305">
    <property type="entry name" value="CenC_carb-bd"/>
</dbReference>
<reference evidence="12 13" key="1">
    <citation type="submission" date="2018-08" db="EMBL/GenBank/DDBJ databases">
        <title>A genome reference for cultivated species of the human gut microbiota.</title>
        <authorList>
            <person name="Zou Y."/>
            <person name="Xue W."/>
            <person name="Luo G."/>
        </authorList>
    </citation>
    <scope>NUCLEOTIDE SEQUENCE [LARGE SCALE GENOMIC DNA]</scope>
    <source>
        <strain evidence="12 13">AM42-23AC</strain>
    </source>
</reference>
<evidence type="ECO:0000256" key="3">
    <source>
        <dbReference type="ARBA" id="ARBA00012590"/>
    </source>
</evidence>
<evidence type="ECO:0000256" key="1">
    <source>
        <dbReference type="ARBA" id="ARBA00000681"/>
    </source>
</evidence>
<gene>
    <name evidence="12" type="ORF">DW916_06055</name>
</gene>
<dbReference type="Proteomes" id="UP000284990">
    <property type="component" value="Unassembled WGS sequence"/>
</dbReference>
<dbReference type="InterPro" id="IPR044846">
    <property type="entry name" value="GH10"/>
</dbReference>
<dbReference type="SUPFAM" id="SSF51445">
    <property type="entry name" value="(Trans)glycosidases"/>
    <property type="match status" value="2"/>
</dbReference>
<evidence type="ECO:0000313" key="13">
    <source>
        <dbReference type="Proteomes" id="UP000284990"/>
    </source>
</evidence>
<evidence type="ECO:0000256" key="6">
    <source>
        <dbReference type="ARBA" id="ARBA00022737"/>
    </source>
</evidence>
<dbReference type="EC" id="3.2.1.8" evidence="3"/>
<comment type="similarity">
    <text evidence="2">Belongs to the glycosyl hydrolase 10 (cellulase F) family.</text>
</comment>
<evidence type="ECO:0000256" key="10">
    <source>
        <dbReference type="ARBA" id="ARBA00023326"/>
    </source>
</evidence>
<accession>A0AA92WI71</accession>
<evidence type="ECO:0000256" key="2">
    <source>
        <dbReference type="ARBA" id="ARBA00007495"/>
    </source>
</evidence>
<dbReference type="Pfam" id="PF00331">
    <property type="entry name" value="Glyco_hydro_10"/>
    <property type="match status" value="2"/>
</dbReference>
<dbReference type="InterPro" id="IPR017853">
    <property type="entry name" value="GH"/>
</dbReference>
<comment type="catalytic activity">
    <reaction evidence="1">
        <text>Endohydrolysis of (1-&gt;4)-beta-D-xylosidic linkages in xylans.</text>
        <dbReference type="EC" id="3.2.1.8"/>
    </reaction>
</comment>
<keyword evidence="6" id="KW-0677">Repeat</keyword>
<feature type="domain" description="GH10" evidence="11">
    <location>
        <begin position="430"/>
        <end position="754"/>
    </location>
</feature>
<dbReference type="GO" id="GO:0045493">
    <property type="term" value="P:xylan catabolic process"/>
    <property type="evidence" value="ECO:0007669"/>
    <property type="project" value="UniProtKB-KW"/>
</dbReference>
<dbReference type="Gene3D" id="2.60.120.260">
    <property type="entry name" value="Galactose-binding domain-like"/>
    <property type="match status" value="1"/>
</dbReference>
<dbReference type="SMART" id="SM00633">
    <property type="entry name" value="Glyco_10"/>
    <property type="match status" value="1"/>
</dbReference>
<sequence length="765" mass="85579">MKVNKYIISALVCPFVLGSCADWDDWKYDVEKPQTIAQYEYLNDYAPLKEYLDRGAHPGFKVSAALGVDEFNQQGPLFRLAAHNFDEIVAGNAMKMASCVNDQGEMDFSKVSSFVHAAEDAGLTVYGHALAWHAQQPSKYLKGLIADKPIPEAPGDGNQYIRYTTEKAGSNPWDNQATYKLATPLEKGGAYTFSMKVKASQDCDLDFWPIWNASSNKNEWGGSNDVQYLPAQKVSTEWKTVTWTFNASFPHDMLQFCFGKLGGSIDFDDVKLVKDGTETNLVANGDFAKDDKSAWGSNWQGPSFAIKQGSGTSASGNFCIKYTTTKDGANTWDHQAVYTLPKALKKGAKYVLTMKLKASSAAEFAFWPIWDASPNKNEWGGSNDVQYCEAKNLTTDWKTYTWEFTAAFTHDKLQFCFGKMKKGENVYMDDITLVKEGTEDNLVANGDFAQNATAGWASNWQGPDFKCEKYGNGIPLTPKEKSDILTLAMNKWISGMMQATEGKVKAWDLINEAVSGGGNVNGYYALQTEATSEHNPQDFYWQDYFTPEMYGPIVEKAARDAYAPVEGTNPADLKLFINDYNLESDWDNNQKVKSLVYWIGVWEKKGKELGWNTTIDGIGTQMHISYYENPKTLESKKKAIQNMLKIMSETGKLVRISELDMGYVDKDGNDVTTAQLEKLPIEERVAKEKAMAEHYKWIIEQYFKIVPVKQQYGICQWCLTDAPTDSGWRPGKPVGLWNLNYQRKPAYGGFADGLASSAKGESDVK</sequence>
<dbReference type="InterPro" id="IPR001000">
    <property type="entry name" value="GH10_dom"/>
</dbReference>
<keyword evidence="7 12" id="KW-0378">Hydrolase</keyword>
<keyword evidence="9" id="KW-0326">Glycosidase</keyword>
<keyword evidence="8" id="KW-0119">Carbohydrate metabolism</keyword>
<dbReference type="GO" id="GO:0031176">
    <property type="term" value="F:endo-1,4-beta-xylanase activity"/>
    <property type="evidence" value="ECO:0007669"/>
    <property type="project" value="UniProtKB-EC"/>
</dbReference>
<comment type="caution">
    <text evidence="12">The sequence shown here is derived from an EMBL/GenBank/DDBJ whole genome shotgun (WGS) entry which is preliminary data.</text>
</comment>
<dbReference type="PANTHER" id="PTHR31490">
    <property type="entry name" value="GLYCOSYL HYDROLASE"/>
    <property type="match status" value="1"/>
</dbReference>
<dbReference type="RefSeq" id="WP_118190411.1">
    <property type="nucleotide sequence ID" value="NZ_QSFW01000011.1"/>
</dbReference>
<keyword evidence="5" id="KW-0732">Signal</keyword>
<dbReference type="Gene3D" id="3.20.20.80">
    <property type="entry name" value="Glycosidases"/>
    <property type="match status" value="2"/>
</dbReference>
<dbReference type="Pfam" id="PF02018">
    <property type="entry name" value="CBM_4_9"/>
    <property type="match status" value="1"/>
</dbReference>
<dbReference type="EMBL" id="QSFW01000011">
    <property type="protein sequence ID" value="RHA87259.1"/>
    <property type="molecule type" value="Genomic_DNA"/>
</dbReference>
<keyword evidence="10" id="KW-0624">Polysaccharide degradation</keyword>
<dbReference type="InterPro" id="IPR008979">
    <property type="entry name" value="Galactose-bd-like_sf"/>
</dbReference>
<dbReference type="PANTHER" id="PTHR31490:SF88">
    <property type="entry name" value="BETA-XYLANASE"/>
    <property type="match status" value="1"/>
</dbReference>
<keyword evidence="4" id="KW-0858">Xylan degradation</keyword>
<evidence type="ECO:0000313" key="12">
    <source>
        <dbReference type="EMBL" id="RHA87259.1"/>
    </source>
</evidence>
<evidence type="ECO:0000256" key="4">
    <source>
        <dbReference type="ARBA" id="ARBA00022651"/>
    </source>
</evidence>
<proteinExistence type="inferred from homology"/>
<name>A0AA92WI71_9BACT</name>
<evidence type="ECO:0000256" key="9">
    <source>
        <dbReference type="ARBA" id="ARBA00023295"/>
    </source>
</evidence>
<evidence type="ECO:0000256" key="8">
    <source>
        <dbReference type="ARBA" id="ARBA00023277"/>
    </source>
</evidence>
<evidence type="ECO:0000256" key="7">
    <source>
        <dbReference type="ARBA" id="ARBA00022801"/>
    </source>
</evidence>
<dbReference type="SUPFAM" id="SSF49785">
    <property type="entry name" value="Galactose-binding domain-like"/>
    <property type="match status" value="2"/>
</dbReference>
<dbReference type="AlphaFoldDB" id="A0AA92WI71"/>
<evidence type="ECO:0000259" key="11">
    <source>
        <dbReference type="SMART" id="SM00633"/>
    </source>
</evidence>
<dbReference type="PROSITE" id="PS51257">
    <property type="entry name" value="PROKAR_LIPOPROTEIN"/>
    <property type="match status" value="1"/>
</dbReference>
<evidence type="ECO:0000256" key="5">
    <source>
        <dbReference type="ARBA" id="ARBA00022729"/>
    </source>
</evidence>
<organism evidence="12 13">
    <name type="scientific">Segatella copri</name>
    <dbReference type="NCBI Taxonomy" id="165179"/>
    <lineage>
        <taxon>Bacteria</taxon>
        <taxon>Pseudomonadati</taxon>
        <taxon>Bacteroidota</taxon>
        <taxon>Bacteroidia</taxon>
        <taxon>Bacteroidales</taxon>
        <taxon>Prevotellaceae</taxon>
        <taxon>Segatella</taxon>
    </lineage>
</organism>